<organism evidence="3 4">
    <name type="scientific">Acacia crassicarpa</name>
    <name type="common">northern wattle</name>
    <dbReference type="NCBI Taxonomy" id="499986"/>
    <lineage>
        <taxon>Eukaryota</taxon>
        <taxon>Viridiplantae</taxon>
        <taxon>Streptophyta</taxon>
        <taxon>Embryophyta</taxon>
        <taxon>Tracheophyta</taxon>
        <taxon>Spermatophyta</taxon>
        <taxon>Magnoliopsida</taxon>
        <taxon>eudicotyledons</taxon>
        <taxon>Gunneridae</taxon>
        <taxon>Pentapetalae</taxon>
        <taxon>rosids</taxon>
        <taxon>fabids</taxon>
        <taxon>Fabales</taxon>
        <taxon>Fabaceae</taxon>
        <taxon>Caesalpinioideae</taxon>
        <taxon>mimosoid clade</taxon>
        <taxon>Acacieae</taxon>
        <taxon>Acacia</taxon>
    </lineage>
</organism>
<accession>A0AAE1JY96</accession>
<dbReference type="InterPro" id="IPR037490">
    <property type="entry name" value="WAP"/>
</dbReference>
<name>A0AAE1JY96_9FABA</name>
<evidence type="ECO:0000313" key="4">
    <source>
        <dbReference type="Proteomes" id="UP001293593"/>
    </source>
</evidence>
<dbReference type="EMBL" id="JAWXYG010000004">
    <property type="protein sequence ID" value="KAK4276254.1"/>
    <property type="molecule type" value="Genomic_DNA"/>
</dbReference>
<dbReference type="Proteomes" id="UP001293593">
    <property type="component" value="Unassembled WGS sequence"/>
</dbReference>
<keyword evidence="4" id="KW-1185">Reference proteome</keyword>
<evidence type="ECO:0000256" key="2">
    <source>
        <dbReference type="SAM" id="MobiDB-lite"/>
    </source>
</evidence>
<feature type="coiled-coil region" evidence="1">
    <location>
        <begin position="85"/>
        <end position="112"/>
    </location>
</feature>
<evidence type="ECO:0000256" key="1">
    <source>
        <dbReference type="SAM" id="Coils"/>
    </source>
</evidence>
<dbReference type="PANTHER" id="PTHR33883">
    <property type="entry name" value="WPP DOMAIN-ASSOCIATED PROTEIN"/>
    <property type="match status" value="1"/>
</dbReference>
<evidence type="ECO:0008006" key="5">
    <source>
        <dbReference type="Google" id="ProtNLM"/>
    </source>
</evidence>
<evidence type="ECO:0000313" key="3">
    <source>
        <dbReference type="EMBL" id="KAK4276254.1"/>
    </source>
</evidence>
<keyword evidence="1" id="KW-0175">Coiled coil</keyword>
<reference evidence="3" key="1">
    <citation type="submission" date="2023-10" db="EMBL/GenBank/DDBJ databases">
        <title>Chromosome-level genome of the transformable northern wattle, Acacia crassicarpa.</title>
        <authorList>
            <person name="Massaro I."/>
            <person name="Sinha N.R."/>
            <person name="Poethig S."/>
            <person name="Leichty A.R."/>
        </authorList>
    </citation>
    <scope>NUCLEOTIDE SEQUENCE</scope>
    <source>
        <strain evidence="3">Acra3RX</strain>
        <tissue evidence="3">Leaf</tissue>
    </source>
</reference>
<feature type="region of interest" description="Disordered" evidence="2">
    <location>
        <begin position="142"/>
        <end position="161"/>
    </location>
</feature>
<proteinExistence type="predicted"/>
<comment type="caution">
    <text evidence="3">The sequence shown here is derived from an EMBL/GenBank/DDBJ whole genome shotgun (WGS) entry which is preliminary data.</text>
</comment>
<protein>
    <recommendedName>
        <fullName evidence="5">WPP domain-associated protein</fullName>
    </recommendedName>
</protein>
<dbReference type="PANTHER" id="PTHR33883:SF7">
    <property type="entry name" value="OS04G0521600 PROTEIN"/>
    <property type="match status" value="1"/>
</dbReference>
<sequence>MEENFSHMDGKFAVTLTDSTMMWIVHCAMNRAQEKMKTKKGVIERLNEISKFYELAVLQLEGCLSFVQAVTERNIFLDTNQQQVLSDLREIKDRLQRRLEESEMAISQKDRELAERIENEFKQQQPPLMELQEGEIASLGLTENTNSKNDDSDGHGGASCEKTKLSADQHMLHINETMEPNGTMLGEVPHSDIDNKKVEELGCDIDILKQTLDVAFEKIQTAIIFLGQMGPKEQQWKLTTEKEIQSILVKSYMKEFQENVQSEVRMQGMQVMRNWWDHWSQLMNEVTSLRHELGVFISQNEFHSEDYSNSSQETVSQEMVGKPASEQSGDVVLAEDEGTEDGRNFVAKMVKRHQSIIRRKREELNISKKGLLLQEKKISPRKKEKNMKDTMQNIAARLDNLITWNSTLSESLFGQGVSDDHEETNDCSMEIAWENMKRISSLRNEEQENKSLLNKDKEDKLTESKLVDQGVVEKFHSKSFNSDIENQIEEDLYKFYLEETIKECKECIERNCIESQIREEVYFTVLSESAKEVICSAQETSKADETDKTIREDIGKIVYKEMIGEYNMALEDYGALMEYSIGDIRDNFIDHLQLVSVESLIKEDICMVVLRCMLMEWKIELEDYNLENLIKEQLHQFTMIEIMKDKTMEQASLSTMMLDQVHEVQCEEKSVKILLQSLLNCFEVEENLMLSARSEIKEHSRQLDLGSERGELHEHEIFEDLIIGEEQTFYSLTNKVEKALQQLGISKALLSELVTTLCLRLCNSGKNLDQTTTREEEEKAMSDLSPLFNLLHTFTKFEGMVNQKLEIETVRLESMNYCLDLVGESIDCLRNKASTFQKAFKTRCQNLQKAELEVDLLGDQVDVLLALLEKIYFTLYQQAPVLQQHFEVYNMLELINKQLANGAI</sequence>
<gene>
    <name evidence="3" type="ORF">QN277_019222</name>
</gene>
<dbReference type="AlphaFoldDB" id="A0AAE1JY96"/>